<proteinExistence type="predicted"/>
<dbReference type="OrthoDB" id="5647436at2"/>
<dbReference type="RefSeq" id="WP_058508237.1">
    <property type="nucleotide sequence ID" value="NZ_CAAAIK010000024.1"/>
</dbReference>
<evidence type="ECO:0000313" key="1">
    <source>
        <dbReference type="EMBL" id="KTD47881.1"/>
    </source>
</evidence>
<name>A0A0W0XTK3_9GAMM</name>
<accession>A0A0W0XTK3</accession>
<comment type="caution">
    <text evidence="1">The sequence shown here is derived from an EMBL/GenBank/DDBJ whole genome shotgun (WGS) entry which is preliminary data.</text>
</comment>
<dbReference type="PATRIC" id="fig|45073.5.peg.2264"/>
<gene>
    <name evidence="1" type="ORF">Lqui_2145</name>
</gene>
<evidence type="ECO:0000313" key="2">
    <source>
        <dbReference type="Proteomes" id="UP000054618"/>
    </source>
</evidence>
<dbReference type="EMBL" id="LNYS01000018">
    <property type="protein sequence ID" value="KTD47881.1"/>
    <property type="molecule type" value="Genomic_DNA"/>
</dbReference>
<dbReference type="Proteomes" id="UP000054618">
    <property type="component" value="Unassembled WGS sequence"/>
</dbReference>
<dbReference type="AlphaFoldDB" id="A0A0W0XTK3"/>
<sequence length="68" mass="7872">MSKKTISQMEAVLMDKIQKAKEKLDLLQEKHQLKIGHLAYKHGLHQIELNQLDSLFAKLAHEVIHGHH</sequence>
<keyword evidence="2" id="KW-1185">Reference proteome</keyword>
<dbReference type="STRING" id="45073.Lqui_2145"/>
<organism evidence="1 2">
    <name type="scientific">Legionella quinlivanii</name>
    <dbReference type="NCBI Taxonomy" id="45073"/>
    <lineage>
        <taxon>Bacteria</taxon>
        <taxon>Pseudomonadati</taxon>
        <taxon>Pseudomonadota</taxon>
        <taxon>Gammaproteobacteria</taxon>
        <taxon>Legionellales</taxon>
        <taxon>Legionellaceae</taxon>
        <taxon>Legionella</taxon>
    </lineage>
</organism>
<protein>
    <submittedName>
        <fullName evidence="1">Uncharacterized protein</fullName>
    </submittedName>
</protein>
<reference evidence="1 2" key="1">
    <citation type="submission" date="2015-11" db="EMBL/GenBank/DDBJ databases">
        <title>Genomic analysis of 38 Legionella species identifies large and diverse effector repertoires.</title>
        <authorList>
            <person name="Burstein D."/>
            <person name="Amaro F."/>
            <person name="Zusman T."/>
            <person name="Lifshitz Z."/>
            <person name="Cohen O."/>
            <person name="Gilbert J.A."/>
            <person name="Pupko T."/>
            <person name="Shuman H.A."/>
            <person name="Segal G."/>
        </authorList>
    </citation>
    <scope>NUCLEOTIDE SEQUENCE [LARGE SCALE GENOMIC DNA]</scope>
    <source>
        <strain evidence="1 2">CDC#1442-AUS-E</strain>
    </source>
</reference>